<keyword evidence="3" id="KW-0067">ATP-binding</keyword>
<dbReference type="PANTHER" id="PTHR30258:SF2">
    <property type="entry name" value="COMG OPERON PROTEIN 1"/>
    <property type="match status" value="1"/>
</dbReference>
<evidence type="ECO:0000256" key="3">
    <source>
        <dbReference type="ARBA" id="ARBA00022840"/>
    </source>
</evidence>
<dbReference type="PANTHER" id="PTHR30258">
    <property type="entry name" value="TYPE II SECRETION SYSTEM PROTEIN GSPE-RELATED"/>
    <property type="match status" value="1"/>
</dbReference>
<feature type="domain" description="Type II secretion system protein GspE N-terminal" evidence="5">
    <location>
        <begin position="65"/>
        <end position="141"/>
    </location>
</feature>
<dbReference type="STRING" id="1817816.A2Y64_03285"/>
<name>A0A1F5FFA1_9BACT</name>
<dbReference type="AlphaFoldDB" id="A0A1F5FFA1"/>
<dbReference type="Gene3D" id="3.40.50.300">
    <property type="entry name" value="P-loop containing nucleotide triphosphate hydrolases"/>
    <property type="match status" value="1"/>
</dbReference>
<evidence type="ECO:0000256" key="1">
    <source>
        <dbReference type="ARBA" id="ARBA00006611"/>
    </source>
</evidence>
<accession>A0A1F5FFA1</accession>
<comment type="similarity">
    <text evidence="1">Belongs to the GSP E family.</text>
</comment>
<sequence>MPKKRLGELMVERGFATQEQVQRLLERQRSVGGLLGTLAVNDGVVSGQQLKRLLAEQAGVEPVPDDFRFTPELAGLLPVREAKKYGVVPLKEDRRRLAIGTAEPQNVPVLDELAFVTGKEVVPYLMLEMELADALDAVYTDAVPERPAPDLPPPPPGRAAVEPVFRGYTPGADSPAARLVGAALEAGGEYVHLQDADGSLYVRLRRAGILEPAPFQLAANSRTLLNQLKVLAGLPTSERTQQQKGHFRLNLGGNNVSVSAIFTPTARGERAVLRLDTNRSGVPTFEELAVPERLAALLRESAEARHGLIVLSGPPFSRKKDLAYALLAEMDSRSRAILTVEEHTTFSLEEVDTLRPRPEDGLTYADAVEAVLEQDPDVLFVDELSSAEVANTLIGASYARILVILRLASSGILSAMLALKEVGKEPFLLASSLVLVTSQRELRRLCPRCKRPYKATKAVLDSLHIAATRPFTFYEAPGCEECHHAGSSGTVLIYEHLTPNAQIRQLLAGDLSIEELSRAARRAGLRSAREIGLELALSGDISVAELLRLT</sequence>
<dbReference type="Gene3D" id="3.30.450.90">
    <property type="match status" value="1"/>
</dbReference>
<evidence type="ECO:0000259" key="4">
    <source>
        <dbReference type="Pfam" id="PF00437"/>
    </source>
</evidence>
<proteinExistence type="inferred from homology"/>
<evidence type="ECO:0000313" key="6">
    <source>
        <dbReference type="EMBL" id="OGD78276.1"/>
    </source>
</evidence>
<dbReference type="SUPFAM" id="SSF52540">
    <property type="entry name" value="P-loop containing nucleoside triphosphate hydrolases"/>
    <property type="match status" value="1"/>
</dbReference>
<keyword evidence="2" id="KW-0547">Nucleotide-binding</keyword>
<comment type="caution">
    <text evidence="6">The sequence shown here is derived from an EMBL/GenBank/DDBJ whole genome shotgun (WGS) entry which is preliminary data.</text>
</comment>
<dbReference type="InterPro" id="IPR027417">
    <property type="entry name" value="P-loop_NTPase"/>
</dbReference>
<dbReference type="GO" id="GO:0005524">
    <property type="term" value="F:ATP binding"/>
    <property type="evidence" value="ECO:0007669"/>
    <property type="project" value="UniProtKB-KW"/>
</dbReference>
<feature type="domain" description="Bacterial type II secretion system protein E" evidence="4">
    <location>
        <begin position="179"/>
        <end position="548"/>
    </location>
</feature>
<organism evidence="6 7">
    <name type="scientific">Candidatus Coatesbacteria bacterium RBG_13_66_14</name>
    <dbReference type="NCBI Taxonomy" id="1817816"/>
    <lineage>
        <taxon>Bacteria</taxon>
        <taxon>Candidatus Coatesiibacteriota</taxon>
    </lineage>
</organism>
<dbReference type="InterPro" id="IPR007831">
    <property type="entry name" value="T2SS_GspE_N"/>
</dbReference>
<dbReference type="Proteomes" id="UP000177187">
    <property type="component" value="Unassembled WGS sequence"/>
</dbReference>
<dbReference type="Pfam" id="PF00437">
    <property type="entry name" value="T2SSE"/>
    <property type="match status" value="1"/>
</dbReference>
<dbReference type="GO" id="GO:0005886">
    <property type="term" value="C:plasma membrane"/>
    <property type="evidence" value="ECO:0007669"/>
    <property type="project" value="TreeGrafter"/>
</dbReference>
<dbReference type="Pfam" id="PF05157">
    <property type="entry name" value="MshEN"/>
    <property type="match status" value="1"/>
</dbReference>
<evidence type="ECO:0000256" key="2">
    <source>
        <dbReference type="ARBA" id="ARBA00022741"/>
    </source>
</evidence>
<dbReference type="SUPFAM" id="SSF160246">
    <property type="entry name" value="EspE N-terminal domain-like"/>
    <property type="match status" value="1"/>
</dbReference>
<dbReference type="InterPro" id="IPR037257">
    <property type="entry name" value="T2SS_E_N_sf"/>
</dbReference>
<dbReference type="GO" id="GO:0016887">
    <property type="term" value="F:ATP hydrolysis activity"/>
    <property type="evidence" value="ECO:0007669"/>
    <property type="project" value="TreeGrafter"/>
</dbReference>
<dbReference type="Gene3D" id="3.30.300.160">
    <property type="entry name" value="Type II secretion system, protein E, N-terminal domain"/>
    <property type="match status" value="1"/>
</dbReference>
<evidence type="ECO:0008006" key="8">
    <source>
        <dbReference type="Google" id="ProtNLM"/>
    </source>
</evidence>
<gene>
    <name evidence="6" type="ORF">A2Y64_03285</name>
</gene>
<dbReference type="InterPro" id="IPR001482">
    <property type="entry name" value="T2SS/T4SS_dom"/>
</dbReference>
<protein>
    <recommendedName>
        <fullName evidence="8">Bacterial type II secretion system protein E domain-containing protein</fullName>
    </recommendedName>
</protein>
<reference evidence="6 7" key="1">
    <citation type="journal article" date="2016" name="Nat. Commun.">
        <title>Thousands of microbial genomes shed light on interconnected biogeochemical processes in an aquifer system.</title>
        <authorList>
            <person name="Anantharaman K."/>
            <person name="Brown C.T."/>
            <person name="Hug L.A."/>
            <person name="Sharon I."/>
            <person name="Castelle C.J."/>
            <person name="Probst A.J."/>
            <person name="Thomas B.C."/>
            <person name="Singh A."/>
            <person name="Wilkins M.J."/>
            <person name="Karaoz U."/>
            <person name="Brodie E.L."/>
            <person name="Williams K.H."/>
            <person name="Hubbard S.S."/>
            <person name="Banfield J.F."/>
        </authorList>
    </citation>
    <scope>NUCLEOTIDE SEQUENCE [LARGE SCALE GENOMIC DNA]</scope>
</reference>
<evidence type="ECO:0000259" key="5">
    <source>
        <dbReference type="Pfam" id="PF05157"/>
    </source>
</evidence>
<evidence type="ECO:0000313" key="7">
    <source>
        <dbReference type="Proteomes" id="UP000177187"/>
    </source>
</evidence>
<dbReference type="EMBL" id="MFAF01000042">
    <property type="protein sequence ID" value="OGD78276.1"/>
    <property type="molecule type" value="Genomic_DNA"/>
</dbReference>